<name>A0A6A6HCP6_VIRVR</name>
<dbReference type="AlphaFoldDB" id="A0A6A6HCP6"/>
<feature type="compositionally biased region" description="Acidic residues" evidence="1">
    <location>
        <begin position="26"/>
        <end position="38"/>
    </location>
</feature>
<dbReference type="Proteomes" id="UP000800092">
    <property type="component" value="Unassembled WGS sequence"/>
</dbReference>
<feature type="region of interest" description="Disordered" evidence="1">
    <location>
        <begin position="1"/>
        <end position="45"/>
    </location>
</feature>
<protein>
    <submittedName>
        <fullName evidence="2">Uncharacterized protein</fullName>
    </submittedName>
</protein>
<gene>
    <name evidence="2" type="ORF">EV356DRAFT_565918</name>
</gene>
<evidence type="ECO:0000313" key="2">
    <source>
        <dbReference type="EMBL" id="KAF2235875.1"/>
    </source>
</evidence>
<organism evidence="2 3">
    <name type="scientific">Viridothelium virens</name>
    <name type="common">Speckled blister lichen</name>
    <name type="synonym">Trypethelium virens</name>
    <dbReference type="NCBI Taxonomy" id="1048519"/>
    <lineage>
        <taxon>Eukaryota</taxon>
        <taxon>Fungi</taxon>
        <taxon>Dikarya</taxon>
        <taxon>Ascomycota</taxon>
        <taxon>Pezizomycotina</taxon>
        <taxon>Dothideomycetes</taxon>
        <taxon>Dothideomycetes incertae sedis</taxon>
        <taxon>Trypetheliales</taxon>
        <taxon>Trypetheliaceae</taxon>
        <taxon>Viridothelium</taxon>
    </lineage>
</organism>
<feature type="compositionally biased region" description="Basic and acidic residues" evidence="1">
    <location>
        <begin position="15"/>
        <end position="25"/>
    </location>
</feature>
<evidence type="ECO:0000313" key="3">
    <source>
        <dbReference type="Proteomes" id="UP000800092"/>
    </source>
</evidence>
<keyword evidence="3" id="KW-1185">Reference proteome</keyword>
<sequence>MNSVFSDEELDEDREDKAKEAGKEEEKEEEEEEEEEEETKTRHFTLPIQLHYQRHGDVSITKMPPKNVSKALWSPGSRHSSNISKILNLIRPLGHRSVHALPFPTPGDVDLSWTLLLPDKRPSKDKLAAAAAESKGAVPKCPKCLKCHTANTTTNAALKSPRFLTPTSSS</sequence>
<accession>A0A6A6HCP6</accession>
<feature type="compositionally biased region" description="Acidic residues" evidence="1">
    <location>
        <begin position="1"/>
        <end position="14"/>
    </location>
</feature>
<evidence type="ECO:0000256" key="1">
    <source>
        <dbReference type="SAM" id="MobiDB-lite"/>
    </source>
</evidence>
<proteinExistence type="predicted"/>
<reference evidence="2" key="1">
    <citation type="journal article" date="2020" name="Stud. Mycol.">
        <title>101 Dothideomycetes genomes: a test case for predicting lifestyles and emergence of pathogens.</title>
        <authorList>
            <person name="Haridas S."/>
            <person name="Albert R."/>
            <person name="Binder M."/>
            <person name="Bloem J."/>
            <person name="Labutti K."/>
            <person name="Salamov A."/>
            <person name="Andreopoulos B."/>
            <person name="Baker S."/>
            <person name="Barry K."/>
            <person name="Bills G."/>
            <person name="Bluhm B."/>
            <person name="Cannon C."/>
            <person name="Castanera R."/>
            <person name="Culley D."/>
            <person name="Daum C."/>
            <person name="Ezra D."/>
            <person name="Gonzalez J."/>
            <person name="Henrissat B."/>
            <person name="Kuo A."/>
            <person name="Liang C."/>
            <person name="Lipzen A."/>
            <person name="Lutzoni F."/>
            <person name="Magnuson J."/>
            <person name="Mondo S."/>
            <person name="Nolan M."/>
            <person name="Ohm R."/>
            <person name="Pangilinan J."/>
            <person name="Park H.-J."/>
            <person name="Ramirez L."/>
            <person name="Alfaro M."/>
            <person name="Sun H."/>
            <person name="Tritt A."/>
            <person name="Yoshinaga Y."/>
            <person name="Zwiers L.-H."/>
            <person name="Turgeon B."/>
            <person name="Goodwin S."/>
            <person name="Spatafora J."/>
            <person name="Crous P."/>
            <person name="Grigoriev I."/>
        </authorList>
    </citation>
    <scope>NUCLEOTIDE SEQUENCE</scope>
    <source>
        <strain evidence="2">Tuck. ex Michener</strain>
    </source>
</reference>
<dbReference type="EMBL" id="ML991788">
    <property type="protein sequence ID" value="KAF2235875.1"/>
    <property type="molecule type" value="Genomic_DNA"/>
</dbReference>